<reference evidence="4 5" key="1">
    <citation type="submission" date="2023-07" db="EMBL/GenBank/DDBJ databases">
        <title>Genomic Encyclopedia of Type Strains, Phase IV (KMG-IV): sequencing the most valuable type-strain genomes for metagenomic binning, comparative biology and taxonomic classification.</title>
        <authorList>
            <person name="Goeker M."/>
        </authorList>
    </citation>
    <scope>NUCLEOTIDE SEQUENCE [LARGE SCALE GENOMIC DNA]</scope>
    <source>
        <strain evidence="4 5">DSM 23494</strain>
    </source>
</reference>
<dbReference type="PANTHER" id="PTHR35134">
    <property type="entry name" value="NUCLEOTIDASE YQFW-RELATED"/>
    <property type="match status" value="1"/>
</dbReference>
<comment type="caution">
    <text evidence="4">The sequence shown here is derived from an EMBL/GenBank/DDBJ whole genome shotgun (WGS) entry which is preliminary data.</text>
</comment>
<dbReference type="InterPro" id="IPR023214">
    <property type="entry name" value="HAD_sf"/>
</dbReference>
<organism evidence="4 5">
    <name type="scientific">Cytobacillus purgationiresistens</name>
    <dbReference type="NCBI Taxonomy" id="863449"/>
    <lineage>
        <taxon>Bacteria</taxon>
        <taxon>Bacillati</taxon>
        <taxon>Bacillota</taxon>
        <taxon>Bacilli</taxon>
        <taxon>Bacillales</taxon>
        <taxon>Bacillaceae</taxon>
        <taxon>Cytobacillus</taxon>
    </lineage>
</organism>
<dbReference type="InterPro" id="IPR009206">
    <property type="entry name" value="Nucleotidase_putative"/>
</dbReference>
<dbReference type="InterPro" id="IPR052419">
    <property type="entry name" value="5_3-deoxyribonucleotidase-like"/>
</dbReference>
<evidence type="ECO:0000313" key="4">
    <source>
        <dbReference type="EMBL" id="MDQ0270530.1"/>
    </source>
</evidence>
<dbReference type="Pfam" id="PF06941">
    <property type="entry name" value="NT5C"/>
    <property type="match status" value="1"/>
</dbReference>
<sequence length="191" mass="22810">MKFGFDIDDTLINLREHGFHIYNQKLNQTVAIEQFHKLKTLEIHSIFGLSDEEGYEMWKDSLEEIYFTDCPPFSGVIDLLQQLTEQGHEIYYITARKPAYCEQTKQWLIDNGFPVKNDHFYCGMKDEEKVQIIKELQLDFYFDDKPEVLNTLLEETVKCFVKDQSYNQHIKLPRFKDWSKLELQLLEKNVI</sequence>
<dbReference type="InterPro" id="IPR010708">
    <property type="entry name" value="5'(3')-deoxyribonucleotidase"/>
</dbReference>
<evidence type="ECO:0000256" key="2">
    <source>
        <dbReference type="ARBA" id="ARBA00022801"/>
    </source>
</evidence>
<dbReference type="EMBL" id="JAUSUB010000009">
    <property type="protein sequence ID" value="MDQ0270530.1"/>
    <property type="molecule type" value="Genomic_DNA"/>
</dbReference>
<dbReference type="EC" id="3.1.3.-" evidence="3"/>
<accession>A0ABU0AKF5</accession>
<keyword evidence="2 3" id="KW-0378">Hydrolase</keyword>
<evidence type="ECO:0000313" key="5">
    <source>
        <dbReference type="Proteomes" id="UP001238088"/>
    </source>
</evidence>
<comment type="similarity">
    <text evidence="1 3">Belongs to the 5'(3')-deoxyribonucleotidase family.</text>
</comment>
<dbReference type="RefSeq" id="WP_307475037.1">
    <property type="nucleotide sequence ID" value="NZ_JAUSUB010000009.1"/>
</dbReference>
<name>A0ABU0AKF5_9BACI</name>
<evidence type="ECO:0000256" key="3">
    <source>
        <dbReference type="PIRNR" id="PIRNR021362"/>
    </source>
</evidence>
<dbReference type="PIRSF" id="PIRSF021362">
    <property type="entry name" value="UCP021362_HAD"/>
    <property type="match status" value="1"/>
</dbReference>
<dbReference type="Gene3D" id="3.40.50.1000">
    <property type="entry name" value="HAD superfamily/HAD-like"/>
    <property type="match status" value="1"/>
</dbReference>
<dbReference type="InterPro" id="IPR036412">
    <property type="entry name" value="HAD-like_sf"/>
</dbReference>
<dbReference type="Proteomes" id="UP001238088">
    <property type="component" value="Unassembled WGS sequence"/>
</dbReference>
<gene>
    <name evidence="4" type="ORF">J2S17_002405</name>
</gene>
<proteinExistence type="inferred from homology"/>
<dbReference type="PANTHER" id="PTHR35134:SF2">
    <property type="entry name" value="NUCLEOTIDASE YQFW-RELATED"/>
    <property type="match status" value="1"/>
</dbReference>
<keyword evidence="5" id="KW-1185">Reference proteome</keyword>
<dbReference type="SUPFAM" id="SSF56784">
    <property type="entry name" value="HAD-like"/>
    <property type="match status" value="1"/>
</dbReference>
<protein>
    <recommendedName>
        <fullName evidence="3">Nucleotidase</fullName>
        <ecNumber evidence="3">3.1.3.-</ecNumber>
    </recommendedName>
</protein>
<evidence type="ECO:0000256" key="1">
    <source>
        <dbReference type="ARBA" id="ARBA00009589"/>
    </source>
</evidence>